<accession>A0A2M7U1Z4</accession>
<comment type="caution">
    <text evidence="2">The sequence shown here is derived from an EMBL/GenBank/DDBJ whole genome shotgun (WGS) entry which is preliminary data.</text>
</comment>
<keyword evidence="1" id="KW-0812">Transmembrane</keyword>
<evidence type="ECO:0000256" key="1">
    <source>
        <dbReference type="SAM" id="Phobius"/>
    </source>
</evidence>
<protein>
    <submittedName>
        <fullName evidence="2">Uncharacterized protein</fullName>
    </submittedName>
</protein>
<feature type="transmembrane region" description="Helical" evidence="1">
    <location>
        <begin position="181"/>
        <end position="201"/>
    </location>
</feature>
<keyword evidence="1" id="KW-1133">Transmembrane helix</keyword>
<dbReference type="Proteomes" id="UP000228503">
    <property type="component" value="Unassembled WGS sequence"/>
</dbReference>
<keyword evidence="1" id="KW-0472">Membrane</keyword>
<proteinExistence type="predicted"/>
<evidence type="ECO:0000313" key="2">
    <source>
        <dbReference type="EMBL" id="PIZ64138.1"/>
    </source>
</evidence>
<dbReference type="EMBL" id="PFOB01000001">
    <property type="protein sequence ID" value="PIZ64138.1"/>
    <property type="molecule type" value="Genomic_DNA"/>
</dbReference>
<reference evidence="3" key="1">
    <citation type="submission" date="2017-09" db="EMBL/GenBank/DDBJ databases">
        <title>Depth-based differentiation of microbial function through sediment-hosted aquifers and enrichment of novel symbionts in the deep terrestrial subsurface.</title>
        <authorList>
            <person name="Probst A.J."/>
            <person name="Ladd B."/>
            <person name="Jarett J.K."/>
            <person name="Geller-Mcgrath D.E."/>
            <person name="Sieber C.M.K."/>
            <person name="Emerson J.B."/>
            <person name="Anantharaman K."/>
            <person name="Thomas B.C."/>
            <person name="Malmstrom R."/>
            <person name="Stieglmeier M."/>
            <person name="Klingl A."/>
            <person name="Woyke T."/>
            <person name="Ryan C.M."/>
            <person name="Banfield J.F."/>
        </authorList>
    </citation>
    <scope>NUCLEOTIDE SEQUENCE [LARGE SCALE GENOMIC DNA]</scope>
</reference>
<organism evidence="2 3">
    <name type="scientific">Candidatus Roizmanbacteria bacterium CG_4_10_14_0_2_um_filter_39_13</name>
    <dbReference type="NCBI Taxonomy" id="1974825"/>
    <lineage>
        <taxon>Bacteria</taxon>
        <taxon>Candidatus Roizmaniibacteriota</taxon>
    </lineage>
</organism>
<feature type="transmembrane region" description="Helical" evidence="1">
    <location>
        <begin position="207"/>
        <end position="226"/>
    </location>
</feature>
<name>A0A2M7U1Z4_9BACT</name>
<sequence>MKNLPAKISILDRYTHGYFKAKNYFNKKLKKEVFITIFDTKNKISSYGYIFLCERNVLIFVQKLEDKSNVLLELEKSDSIESVVESEYFLTKIFNLTPSAEKNLDVVSTHSIKYLLLNQRYLILCDIQASLSYGEIKINYKTIILNERDYCEKVDNASFVLKEIIEEKNASWDKNLPGMNYNVAIFNIYLVTIGFFIMALFLTLSPLFLGVFIGGICWITVFIIIWRSR</sequence>
<gene>
    <name evidence="2" type="ORF">COY16_00035</name>
</gene>
<dbReference type="AlphaFoldDB" id="A0A2M7U1Z4"/>
<evidence type="ECO:0000313" key="3">
    <source>
        <dbReference type="Proteomes" id="UP000228503"/>
    </source>
</evidence>